<evidence type="ECO:0000313" key="2">
    <source>
        <dbReference type="Proteomes" id="UP001576784"/>
    </source>
</evidence>
<protein>
    <submittedName>
        <fullName evidence="1">Uncharacterized protein</fullName>
    </submittedName>
</protein>
<comment type="caution">
    <text evidence="1">The sequence shown here is derived from an EMBL/GenBank/DDBJ whole genome shotgun (WGS) entry which is preliminary data.</text>
</comment>
<organism evidence="1 2">
    <name type="scientific">Floridaenema flaviceps BLCC-F50</name>
    <dbReference type="NCBI Taxonomy" id="3153642"/>
    <lineage>
        <taxon>Bacteria</taxon>
        <taxon>Bacillati</taxon>
        <taxon>Cyanobacteriota</taxon>
        <taxon>Cyanophyceae</taxon>
        <taxon>Oscillatoriophycideae</taxon>
        <taxon>Aerosakkonematales</taxon>
        <taxon>Aerosakkonemataceae</taxon>
        <taxon>Floridanema</taxon>
        <taxon>Floridanema flaviceps</taxon>
    </lineage>
</organism>
<dbReference type="EMBL" id="JBHFNR010000230">
    <property type="protein sequence ID" value="MFB2896994.1"/>
    <property type="molecule type" value="Genomic_DNA"/>
</dbReference>
<keyword evidence="2" id="KW-1185">Reference proteome</keyword>
<accession>A0ABV4XZ33</accession>
<dbReference type="RefSeq" id="WP_413266612.1">
    <property type="nucleotide sequence ID" value="NZ_JBHFNR010000230.1"/>
</dbReference>
<name>A0ABV4XZ33_9CYAN</name>
<proteinExistence type="predicted"/>
<evidence type="ECO:0000313" key="1">
    <source>
        <dbReference type="EMBL" id="MFB2896994.1"/>
    </source>
</evidence>
<dbReference type="Proteomes" id="UP001576784">
    <property type="component" value="Unassembled WGS sequence"/>
</dbReference>
<sequence>MKFPWHNSLPTKEYAKSRVVVYYYQGQWVPIMFHQLGDAIALHRKAKKQGKELFIFPPDVNPKDIQDTSYLDLNQKSDNYIQTRRN</sequence>
<gene>
    <name evidence="1" type="ORF">ACE1CI_29115</name>
</gene>
<reference evidence="1 2" key="1">
    <citation type="submission" date="2024-09" db="EMBL/GenBank/DDBJ databases">
        <title>Floridaenema gen nov. (Aerosakkonemataceae, Aerosakkonematales ord. nov., Cyanobacteria) from benthic tropical and subtropical fresh waters, with the description of four new species.</title>
        <authorList>
            <person name="Moretto J.A."/>
            <person name="Berthold D.E."/>
            <person name="Lefler F.W."/>
            <person name="Huang I.-S."/>
            <person name="Laughinghouse H. IV."/>
        </authorList>
    </citation>
    <scope>NUCLEOTIDE SEQUENCE [LARGE SCALE GENOMIC DNA]</scope>
    <source>
        <strain evidence="1 2">BLCC-F50</strain>
    </source>
</reference>